<dbReference type="SUPFAM" id="SSF57424">
    <property type="entry name" value="LDL receptor-like module"/>
    <property type="match status" value="10"/>
</dbReference>
<feature type="disulfide bond" evidence="10">
    <location>
        <begin position="485"/>
        <end position="503"/>
    </location>
</feature>
<dbReference type="GO" id="GO:0098609">
    <property type="term" value="P:cell-cell adhesion"/>
    <property type="evidence" value="ECO:0007669"/>
    <property type="project" value="TreeGrafter"/>
</dbReference>
<feature type="disulfide bond" evidence="10">
    <location>
        <begin position="454"/>
        <end position="469"/>
    </location>
</feature>
<feature type="compositionally biased region" description="Basic residues" evidence="12">
    <location>
        <begin position="88"/>
        <end position="100"/>
    </location>
</feature>
<evidence type="ECO:0000256" key="1">
    <source>
        <dbReference type="ARBA" id="ARBA00004302"/>
    </source>
</evidence>
<feature type="disulfide bond" evidence="10">
    <location>
        <begin position="839"/>
        <end position="851"/>
    </location>
</feature>
<evidence type="ECO:0000259" key="15">
    <source>
        <dbReference type="PROSITE" id="PS50027"/>
    </source>
</evidence>
<evidence type="ECO:0000256" key="9">
    <source>
        <dbReference type="ARBA" id="ARBA00023292"/>
    </source>
</evidence>
<dbReference type="PROSITE" id="PS51115">
    <property type="entry name" value="LAMININ_IVA"/>
    <property type="match status" value="3"/>
</dbReference>
<dbReference type="Pfam" id="PF00052">
    <property type="entry name" value="Laminin_B"/>
    <property type="match status" value="3"/>
</dbReference>
<dbReference type="SMART" id="SM00180">
    <property type="entry name" value="EGF_Lam"/>
    <property type="match status" value="5"/>
</dbReference>
<evidence type="ECO:0000256" key="8">
    <source>
        <dbReference type="ARBA" id="ARBA00023180"/>
    </source>
</evidence>
<feature type="disulfide bond" evidence="10">
    <location>
        <begin position="756"/>
        <end position="768"/>
    </location>
</feature>
<feature type="disulfide bond" evidence="10">
    <location>
        <begin position="858"/>
        <end position="873"/>
    </location>
</feature>
<feature type="domain" description="Ig-like" evidence="16">
    <location>
        <begin position="2429"/>
        <end position="2516"/>
    </location>
</feature>
<feature type="domain" description="Laminin IV type A" evidence="17">
    <location>
        <begin position="1722"/>
        <end position="1890"/>
    </location>
</feature>
<feature type="disulfide bond" evidence="11">
    <location>
        <begin position="1669"/>
        <end position="1678"/>
    </location>
</feature>
<dbReference type="InterPro" id="IPR002172">
    <property type="entry name" value="LDrepeatLR_classA_rpt"/>
</dbReference>
<keyword evidence="3" id="KW-0272">Extracellular matrix</keyword>
<dbReference type="SMART" id="SM00408">
    <property type="entry name" value="IGc2"/>
    <property type="match status" value="11"/>
</dbReference>
<keyword evidence="4 13" id="KW-0732">Signal</keyword>
<feature type="disulfide bond" evidence="10">
    <location>
        <begin position="763"/>
        <end position="781"/>
    </location>
</feature>
<dbReference type="InterPro" id="IPR036179">
    <property type="entry name" value="Ig-like_dom_sf"/>
</dbReference>
<dbReference type="PROSITE" id="PS01248">
    <property type="entry name" value="EGF_LAM_1"/>
    <property type="match status" value="4"/>
</dbReference>
<feature type="region of interest" description="Disordered" evidence="12">
    <location>
        <begin position="162"/>
        <end position="189"/>
    </location>
</feature>
<feature type="disulfide bond" evidence="10">
    <location>
        <begin position="542"/>
        <end position="557"/>
    </location>
</feature>
<feature type="compositionally biased region" description="Basic and acidic residues" evidence="12">
    <location>
        <begin position="2525"/>
        <end position="2534"/>
    </location>
</feature>
<dbReference type="CDD" id="cd00112">
    <property type="entry name" value="LDLa"/>
    <property type="match status" value="10"/>
</dbReference>
<dbReference type="InterPro" id="IPR003599">
    <property type="entry name" value="Ig_sub"/>
</dbReference>
<feature type="disulfide bond" evidence="10">
    <location>
        <begin position="497"/>
        <end position="512"/>
    </location>
</feature>
<keyword evidence="6" id="KW-0084">Basement membrane</keyword>
<dbReference type="Pfam" id="PF00047">
    <property type="entry name" value="ig"/>
    <property type="match status" value="1"/>
</dbReference>
<feature type="domain" description="Ig-like" evidence="16">
    <location>
        <begin position="2338"/>
        <end position="2424"/>
    </location>
</feature>
<dbReference type="Gene3D" id="2.170.300.10">
    <property type="entry name" value="Tie2 ligand-binding domain superfamily"/>
    <property type="match status" value="3"/>
</dbReference>
<feature type="disulfide bond" evidence="10">
    <location>
        <begin position="775"/>
        <end position="790"/>
    </location>
</feature>
<evidence type="ECO:0000256" key="2">
    <source>
        <dbReference type="ARBA" id="ARBA00022525"/>
    </source>
</evidence>
<dbReference type="SMART" id="SM00192">
    <property type="entry name" value="LDLa"/>
    <property type="match status" value="10"/>
</dbReference>
<dbReference type="FunFam" id="2.10.25.10:FF:000106">
    <property type="entry name" value="Heparan sulfate proteoglycan 2"/>
    <property type="match status" value="1"/>
</dbReference>
<feature type="disulfide bond" evidence="10">
    <location>
        <begin position="803"/>
        <end position="821"/>
    </location>
</feature>
<evidence type="ECO:0000256" key="10">
    <source>
        <dbReference type="PROSITE-ProRule" id="PRU00124"/>
    </source>
</evidence>
<dbReference type="Pfam" id="PF24973">
    <property type="entry name" value="EGF_LMN_ATRN"/>
    <property type="match status" value="1"/>
</dbReference>
<feature type="chain" id="PRO_5028851958" evidence="13">
    <location>
        <begin position="18"/>
        <end position="2841"/>
    </location>
</feature>
<feature type="domain" description="Ig-like" evidence="16">
    <location>
        <begin position="650"/>
        <end position="742"/>
    </location>
</feature>
<dbReference type="PROSITE" id="PS50835">
    <property type="entry name" value="IG_LIKE"/>
    <property type="match status" value="11"/>
</dbReference>
<feature type="domain" description="Laminin EGF-like" evidence="15">
    <location>
        <begin position="1651"/>
        <end position="1698"/>
    </location>
</feature>
<sequence length="2841" mass="315578">MAKVCQLFAILAIVVYSFVVPIDKHHVSAVESSRHTSHHQNVATHKDNVNSDIVFDELPVSPGLATTGAPMVTEEIAGQRNRTEKMHKGMKKKRKERKRRVKEERKRQRLVKKLRKELKEDLKKDVAAKELKKNEKKKKIRTTPAPFLPFLDTTRSKKRVLRQKSLYDGENDDEDSDFSGSGSIPEITGDRSFQMSFTMLEPWKDDYSNRRSPGYKFIRGNITESLEGFFNDILLDFDDQNHINANVRKLKSNVNNIDVVADVTAEHPVSLAKLSRELGQQIRNYHRIGKLDVEATNYVFNTIVECREDEFRCNDGKCISAQLKCNQIPDCLDNEDEDLPECPIYNCLENEFTCGNGGCIPKENQCDGVTDCQDETDEQDCEDDPTRDISDNDTDQSCTVYEFQCDNGMCIDTRDRCNGREDCSDGSDEQKCEECIGDAFHCNSGECIHQSLRCNKRQDCADLSDEHDCGFDPAGGTCKANEWQCFNGECINKDFVCDGSRDCFDNSDEANCDARQNEPEAVQCASSEFMCDERCIPEDYVCDGRVDCSDASDENDCPTNGEAGQGVGGYPGQPSPPQPFPRLCPELVCRSDYTCFSYSQRCDRVRDCADGTDEEGCPPSPHPQQPPQPSQPTPPSYPVRPDSGAHVIGPSWSQQGDIKLKTYPSDQIIKEGREVVFQCRDEGSARARVRWTRANGALPQNSKDINGRLEISNVQVSDSGEYYCEAVGYQTYSGARTTVYLTVERYNPILDAPVGCPPEKATCMNGECIEKNQVCDGTYDCSDASDETGCSRANSCEPNEFRCANRKCVAKTWRCDGENDCGDNSDEQECATMPPDAPCRFHEFQCKIGQCIPKSYQCDNHPDCFDNSDEIGCSKPTVVQSPPPRMHLSTGSIFNITCRAVGIPMPLVVWRLNWGHIPDKCTTTSVNGYGVLTCPGIEVRDSGAYSCEVINSMGTQFASPDTILVVDGTDVCPSGYFNSKATRQEDCINCFCFGVSTQCSSADLYIYSLPPPVTSLHVVGVTGPWIGEREIDVTPYQAHDIIATKFGIKVRLADSIRETAFYALPREYLGNQLKSYGGFLTYDLEYVGGGPLNQAPDVLVFGNGYKLSHKIRGPITSESLHQVKVEFHVGEWYKDDGRRATREELMMVLANIDNFLIKIKFTDNQPEVQLRNIRLDSAATIDRGLGSATLVEQCRCPVGYSGLSCEECADGYVREETGTWLGRCVKAQTPCPAGTYLPPGELSCVTCPCPGGPYGTNYGYSCYVAADGEVACNCKPGYAGRRCEQCAPGFTGNPLVPGDICREQPTSDCDPQGTRTVGPDGRCICKNNVLGRRCDQCAPNTFYLNPETPNGCIHCFCMGVARQCMSSNYYRDTIQSTLYRDRSDFDIVYNYDDPQLGDPQSIQASSYETVFRNIQHDDTEVYYWSLPTRFVGDKITSYGGVLNYTIRYTPQPGSAMSRNSAPDVVIKSDNDITILHFRKDEIRPNTPQSYSVPLLENQWQRSDGKEVNREHLLMTLADVSYIFIKATYTTTTEEAALSHVSLDIAVPRESGQTSGRAYEVEMCQCPQGYKGLSCEDCAQGYMRSDQGLYLGLCEPCQCNGHSNDCDPITGVCINCEHNTKGDNCELCIDGRGNATGGTPYDCTGSSDLTGCDQCDSRGFVSCSNNQCQCKSNVIGGQCDRCRPGTFDLQTENPEGCTSCFCFGASDTCAASRLYREEIPMIIFSDHFRITLNENQLIADHEELATDIPTNTVSYQVLDDRTLYWSLPSQFIGNQIHSYGGTLSYKLSTEDRGDYVRDSDVIIRGNGLTLTWQNDNEDHSSVVVPFIAGAWMNGYQYATREDILTALANLEFILVRATTHQSTTSTHISDIILQTAVTQRTVLGTADHIEVCRCPPGYTGSSCESCDVMHYRETVPGGRPGVCRRCPCSEHAESCSEDAYRRLTCHCLPGYTGEMCDIPETPVTPDSPTISVVVTAPTLQIVEVGQTVYINCTGRHVISNLPIVVRWFKLDGRLSERAHTDRGTLVITNTQVDDSGVYVCRGEKGEEVVEQRVSITVSYSRRPEVNFYPSSLDVEEYTTAQVTCEATGSPPPIIVWERIDALGRSTVLLTPENSGVLRFGSIRKADEGQYRCTARNKDGEDSKTLIVRVREQAVYPPPITEISIIPQSYTGRPGDSVEFRCIGDGQISWRKEYTMWLPPSAIVRGHILSIENAREDDSGQYVCTALHPTGQQFTTVANLTIIEHEARSYPKIRPLEQSHLLIENADLYLACDATGSPLPTVKWTKLHDAFDPNVQQIGNQLRILGAKQYNRGVYVCVAENSEGTDQISTIIEIDQRQAPIVELHPKGPQTIRIGESAMLSCRSVAGIPTPVVRWVRLDNKPLPLNVDDKYPGTIIIRNAAIEDGGSYQCIGENIAGSTSATAVLNVHQPPEVTIEPAMDTLEVTEGDELTLTCRAIGFPAPTVQWIAPNMGAPNHFGARPSQRSPVVIQKFEVKPNDAGMYRCLANSSAGQDEHFIRVIVKGKRGDVGPHDRDYPGHSGSIYPQDPSRIRPGEGDTAHHTYTVNVGQRAQLSCEVEDSYRMTTWRRTDGYPLPHSANLTGGTLVIERTEPDAAGTYECVMLDTEVPFIIALTQVVVLDVPMITFSPAMPIVVKSGENVVIFCNATGEGPIQVFWHGINYTPLPHTVRGEGPHLLFAPITQRDAGKYYCTATNVNGNVTKAAEVIVNRNEIVDRQPMYDQVQEVYEGDKVTLDCHVPDQMRMQGIQFMWRRENGQISPNAHYHDGRLTLRDIHTSDAGRYICEMLLPNQSITQSYVDVRIKSEYRRRRHRPHREYPIRNPGGY</sequence>
<feature type="region of interest" description="Disordered" evidence="12">
    <location>
        <begin position="610"/>
        <end position="653"/>
    </location>
</feature>
<dbReference type="InterPro" id="IPR013783">
    <property type="entry name" value="Ig-like_fold"/>
</dbReference>
<feature type="domain" description="Laminin EGF-like" evidence="15">
    <location>
        <begin position="1596"/>
        <end position="1644"/>
    </location>
</feature>
<feature type="disulfide bond" evidence="10">
    <location>
        <begin position="366"/>
        <end position="381"/>
    </location>
</feature>
<dbReference type="FunFam" id="4.10.400.10:FF:000062">
    <property type="entry name" value="Terribly reduced optic lobes, isoform AI"/>
    <property type="match status" value="1"/>
</dbReference>
<feature type="disulfide bond" evidence="10">
    <location>
        <begin position="306"/>
        <end position="318"/>
    </location>
</feature>
<feature type="domain" description="SEA" evidence="14">
    <location>
        <begin position="189"/>
        <end position="305"/>
    </location>
</feature>
<evidence type="ECO:0000256" key="11">
    <source>
        <dbReference type="PROSITE-ProRule" id="PRU00460"/>
    </source>
</evidence>
<feature type="disulfide bond" evidence="10">
    <location>
        <begin position="313"/>
        <end position="331"/>
    </location>
</feature>
<feature type="domain" description="Ig-like" evidence="16">
    <location>
        <begin position="2639"/>
        <end position="2723"/>
    </location>
</feature>
<feature type="domain" description="Laminin IV type A" evidence="17">
    <location>
        <begin position="1011"/>
        <end position="1193"/>
    </location>
</feature>
<dbReference type="VEuPathDB" id="VectorBase:LLONM1_001558"/>
<dbReference type="InterPro" id="IPR036055">
    <property type="entry name" value="LDL_receptor-like_sf"/>
</dbReference>
<feature type="disulfide bond" evidence="10">
    <location>
        <begin position="442"/>
        <end position="460"/>
    </location>
</feature>
<dbReference type="Pfam" id="PF07679">
    <property type="entry name" value="I-set"/>
    <property type="match status" value="1"/>
</dbReference>
<dbReference type="GO" id="GO:0005604">
    <property type="term" value="C:basement membrane"/>
    <property type="evidence" value="ECO:0007669"/>
    <property type="project" value="UniProtKB-SubCell"/>
</dbReference>
<dbReference type="InterPro" id="IPR002049">
    <property type="entry name" value="LE_dom"/>
</dbReference>
<feature type="disulfide bond" evidence="10">
    <location>
        <begin position="435"/>
        <end position="447"/>
    </location>
</feature>
<feature type="disulfide bond" evidence="10">
    <location>
        <begin position="347"/>
        <end position="359"/>
    </location>
</feature>
<feature type="region of interest" description="Disordered" evidence="12">
    <location>
        <begin position="79"/>
        <end position="110"/>
    </location>
</feature>
<dbReference type="InterPro" id="IPR003598">
    <property type="entry name" value="Ig_sub2"/>
</dbReference>
<dbReference type="Pfam" id="PF13927">
    <property type="entry name" value="Ig_3"/>
    <property type="match status" value="6"/>
</dbReference>
<evidence type="ECO:0000313" key="18">
    <source>
        <dbReference type="EMBL" id="MBC1173927.1"/>
    </source>
</evidence>
<evidence type="ECO:0000259" key="14">
    <source>
        <dbReference type="PROSITE" id="PS50024"/>
    </source>
</evidence>
<feature type="domain" description="Laminin EGF-like" evidence="15">
    <location>
        <begin position="1308"/>
        <end position="1354"/>
    </location>
</feature>
<keyword evidence="2" id="KW-0964">Secreted</keyword>
<feature type="signal peptide" evidence="13">
    <location>
        <begin position="1"/>
        <end position="17"/>
    </location>
</feature>
<keyword evidence="7 11" id="KW-1015">Disulfide bond</keyword>
<feature type="disulfide bond" evidence="10">
    <location>
        <begin position="478"/>
        <end position="490"/>
    </location>
</feature>
<dbReference type="GO" id="GO:0048513">
    <property type="term" value="P:animal organ development"/>
    <property type="evidence" value="ECO:0007669"/>
    <property type="project" value="UniProtKB-ARBA"/>
</dbReference>
<feature type="domain" description="Ig-like" evidence="16">
    <location>
        <begin position="2550"/>
        <end position="2617"/>
    </location>
</feature>
<feature type="compositionally biased region" description="Pro residues" evidence="12">
    <location>
        <begin position="618"/>
        <end position="638"/>
    </location>
</feature>
<dbReference type="InterPro" id="IPR013098">
    <property type="entry name" value="Ig_I-set"/>
</dbReference>
<dbReference type="Gene3D" id="4.10.400.10">
    <property type="entry name" value="Low-density Lipoprotein Receptor"/>
    <property type="match status" value="10"/>
</dbReference>
<organism evidence="18">
    <name type="scientific">Lutzomyia longipalpis</name>
    <name type="common">Sand fly</name>
    <dbReference type="NCBI Taxonomy" id="7200"/>
    <lineage>
        <taxon>Eukaryota</taxon>
        <taxon>Metazoa</taxon>
        <taxon>Ecdysozoa</taxon>
        <taxon>Arthropoda</taxon>
        <taxon>Hexapoda</taxon>
        <taxon>Insecta</taxon>
        <taxon>Pterygota</taxon>
        <taxon>Neoptera</taxon>
        <taxon>Endopterygota</taxon>
        <taxon>Diptera</taxon>
        <taxon>Nematocera</taxon>
        <taxon>Psychodoidea</taxon>
        <taxon>Psychodidae</taxon>
        <taxon>Lutzomyia</taxon>
        <taxon>Lutzomyia</taxon>
    </lineage>
</organism>
<evidence type="ECO:0000256" key="4">
    <source>
        <dbReference type="ARBA" id="ARBA00022729"/>
    </source>
</evidence>
<proteinExistence type="predicted"/>
<dbReference type="PROSITE" id="PS50024">
    <property type="entry name" value="SEA"/>
    <property type="match status" value="1"/>
</dbReference>
<feature type="domain" description="Ig-like" evidence="16">
    <location>
        <begin position="876"/>
        <end position="965"/>
    </location>
</feature>
<feature type="disulfide bond" evidence="11">
    <location>
        <begin position="1325"/>
        <end position="1334"/>
    </location>
</feature>
<dbReference type="Pfam" id="PF00057">
    <property type="entry name" value="Ldl_recept_a"/>
    <property type="match status" value="9"/>
</dbReference>
<dbReference type="SUPFAM" id="SSF57196">
    <property type="entry name" value="EGF/Laminin"/>
    <property type="match status" value="2"/>
</dbReference>
<dbReference type="GO" id="GO:0048731">
    <property type="term" value="P:system development"/>
    <property type="evidence" value="ECO:0007669"/>
    <property type="project" value="UniProtKB-ARBA"/>
</dbReference>
<dbReference type="InterPro" id="IPR023415">
    <property type="entry name" value="LDLR_class-A_CS"/>
</dbReference>
<feature type="domain" description="Ig-like" evidence="16">
    <location>
        <begin position="2062"/>
        <end position="2145"/>
    </location>
</feature>
<name>A0A7G3ANU2_LUTLO</name>
<feature type="disulfide bond" evidence="10">
    <location>
        <begin position="815"/>
        <end position="830"/>
    </location>
</feature>
<dbReference type="InterPro" id="IPR000742">
    <property type="entry name" value="EGF"/>
</dbReference>
<comment type="caution">
    <text evidence="11">Lacks conserved residue(s) required for the propagation of feature annotation.</text>
</comment>
<dbReference type="Pfam" id="PF13895">
    <property type="entry name" value="Ig_2"/>
    <property type="match status" value="1"/>
</dbReference>
<feature type="disulfide bond" evidence="10">
    <location>
        <begin position="796"/>
        <end position="808"/>
    </location>
</feature>
<dbReference type="SUPFAM" id="SSF48726">
    <property type="entry name" value="Immunoglobulin"/>
    <property type="match status" value="11"/>
</dbReference>
<feature type="domain" description="Ig-like" evidence="16">
    <location>
        <begin position="1967"/>
        <end position="2055"/>
    </location>
</feature>
<dbReference type="EMBL" id="GITU01005224">
    <property type="protein sequence ID" value="MBC1173927.1"/>
    <property type="molecule type" value="Transcribed_RNA"/>
</dbReference>
<feature type="disulfide bond" evidence="10">
    <location>
        <begin position="417"/>
        <end position="432"/>
    </location>
</feature>
<feature type="region of interest" description="Disordered" evidence="12">
    <location>
        <begin position="2525"/>
        <end position="2546"/>
    </location>
</feature>
<evidence type="ECO:0000259" key="16">
    <source>
        <dbReference type="PROSITE" id="PS50835"/>
    </source>
</evidence>
<dbReference type="PROSITE" id="PS50068">
    <property type="entry name" value="LDLRA_2"/>
    <property type="match status" value="10"/>
</dbReference>
<keyword evidence="5" id="KW-0677">Repeat</keyword>
<feature type="domain" description="Ig-like" evidence="16">
    <location>
        <begin position="2734"/>
        <end position="2810"/>
    </location>
</feature>
<evidence type="ECO:0000259" key="17">
    <source>
        <dbReference type="PROSITE" id="PS51115"/>
    </source>
</evidence>
<reference evidence="18" key="1">
    <citation type="journal article" date="2020" name="BMC">
        <title>Leishmania infection induces a limited differential gene expression in the sand fly midgut.</title>
        <authorList>
            <person name="Coutinho-Abreu I.V."/>
            <person name="Serafim T.D."/>
            <person name="Meneses C."/>
            <person name="Kamhawi S."/>
            <person name="Oliveira F."/>
            <person name="Valenzuela J.G."/>
        </authorList>
    </citation>
    <scope>NUCLEOTIDE SEQUENCE</scope>
    <source>
        <strain evidence="18">Jacobina</strain>
        <tissue evidence="18">Midgut</tissue>
    </source>
</reference>
<evidence type="ECO:0000256" key="5">
    <source>
        <dbReference type="ARBA" id="ARBA00022737"/>
    </source>
</evidence>
<dbReference type="SMART" id="SM00409">
    <property type="entry name" value="IG"/>
    <property type="match status" value="11"/>
</dbReference>
<protein>
    <submittedName>
        <fullName evidence="18">Putative basement membrane-specific heparan sulfate proteoglycan core protein</fullName>
    </submittedName>
</protein>
<dbReference type="Gene3D" id="2.60.40.10">
    <property type="entry name" value="Immunoglobulins"/>
    <property type="match status" value="11"/>
</dbReference>
<dbReference type="InterPro" id="IPR000034">
    <property type="entry name" value="Laminin_IV"/>
</dbReference>
<evidence type="ECO:0000256" key="7">
    <source>
        <dbReference type="ARBA" id="ARBA00023157"/>
    </source>
</evidence>
<feature type="disulfide bond" evidence="10">
    <location>
        <begin position="354"/>
        <end position="372"/>
    </location>
</feature>
<dbReference type="GO" id="GO:0016020">
    <property type="term" value="C:membrane"/>
    <property type="evidence" value="ECO:0007669"/>
    <property type="project" value="UniProtKB-SubCell"/>
</dbReference>
<feature type="domain" description="Ig-like" evidence="16">
    <location>
        <begin position="2156"/>
        <end position="2239"/>
    </location>
</feature>
<evidence type="ECO:0000256" key="12">
    <source>
        <dbReference type="SAM" id="MobiDB-lite"/>
    </source>
</evidence>
<dbReference type="PROSITE" id="PS50027">
    <property type="entry name" value="EGF_LAM_2"/>
    <property type="match status" value="3"/>
</dbReference>
<dbReference type="CDD" id="cd00055">
    <property type="entry name" value="EGF_Lam"/>
    <property type="match status" value="4"/>
</dbReference>
<feature type="disulfide bond" evidence="10">
    <location>
        <begin position="405"/>
        <end position="423"/>
    </location>
</feature>
<dbReference type="SMART" id="SM00281">
    <property type="entry name" value="LamB"/>
    <property type="match status" value="3"/>
</dbReference>
<evidence type="ECO:0000256" key="13">
    <source>
        <dbReference type="SAM" id="SignalP"/>
    </source>
</evidence>
<dbReference type="PROSITE" id="PS00022">
    <property type="entry name" value="EGF_1"/>
    <property type="match status" value="1"/>
</dbReference>
<dbReference type="Gene3D" id="2.10.25.10">
    <property type="entry name" value="Laminin"/>
    <property type="match status" value="3"/>
</dbReference>
<evidence type="ECO:0000256" key="3">
    <source>
        <dbReference type="ARBA" id="ARBA00022530"/>
    </source>
</evidence>
<dbReference type="PRINTS" id="PR00261">
    <property type="entry name" value="LDLRECEPTOR"/>
</dbReference>
<feature type="domain" description="Ig-like" evidence="16">
    <location>
        <begin position="2249"/>
        <end position="2327"/>
    </location>
</feature>
<evidence type="ECO:0000256" key="6">
    <source>
        <dbReference type="ARBA" id="ARBA00022869"/>
    </source>
</evidence>
<feature type="disulfide bond" evidence="10">
    <location>
        <begin position="846"/>
        <end position="864"/>
    </location>
</feature>
<dbReference type="GO" id="GO:0030154">
    <property type="term" value="P:cell differentiation"/>
    <property type="evidence" value="ECO:0007669"/>
    <property type="project" value="UniProtKB-ARBA"/>
</dbReference>
<dbReference type="PANTHER" id="PTHR44170:SF6">
    <property type="entry name" value="CONTACTIN"/>
    <property type="match status" value="1"/>
</dbReference>
<keyword evidence="8" id="KW-0325">Glycoprotein</keyword>
<feature type="disulfide bond" evidence="10">
    <location>
        <begin position="602"/>
        <end position="617"/>
    </location>
</feature>
<keyword evidence="9 11" id="KW-0424">Laminin EGF-like domain</keyword>
<dbReference type="PANTHER" id="PTHR44170">
    <property type="entry name" value="PROTEIN SIDEKICK"/>
    <property type="match status" value="1"/>
</dbReference>
<dbReference type="SMART" id="SM00181">
    <property type="entry name" value="EGF"/>
    <property type="match status" value="5"/>
</dbReference>
<feature type="disulfide bond" evidence="10">
    <location>
        <begin position="398"/>
        <end position="410"/>
    </location>
</feature>
<dbReference type="InterPro" id="IPR000082">
    <property type="entry name" value="SEA_dom"/>
</dbReference>
<dbReference type="InterPro" id="IPR056863">
    <property type="entry name" value="LMN_ATRN_NET-like_EGF"/>
</dbReference>
<dbReference type="PROSITE" id="PS01209">
    <property type="entry name" value="LDLRA_1"/>
    <property type="match status" value="4"/>
</dbReference>
<comment type="subcellular location">
    <subcellularLocation>
        <location evidence="1">Secreted</location>
        <location evidence="1">Extracellular space</location>
        <location evidence="1">Extracellular matrix</location>
        <location evidence="1">Basement membrane</location>
    </subcellularLocation>
</comment>
<dbReference type="InterPro" id="IPR007110">
    <property type="entry name" value="Ig-like_dom"/>
</dbReference>
<feature type="disulfide bond" evidence="11">
    <location>
        <begin position="1615"/>
        <end position="1624"/>
    </location>
</feature>
<dbReference type="FunFam" id="4.10.400.10:FF:000034">
    <property type="entry name" value="Low-density lipoprotein receptor-related protein 2"/>
    <property type="match status" value="1"/>
</dbReference>
<accession>A0A7G3ANU2</accession>
<feature type="domain" description="Laminin IV type A" evidence="17">
    <location>
        <begin position="1380"/>
        <end position="1562"/>
    </location>
</feature>
<dbReference type="InterPro" id="IPR013151">
    <property type="entry name" value="Immunoglobulin_dom"/>
</dbReference>
<dbReference type="Pfam" id="PF00053">
    <property type="entry name" value="EGF_laminin"/>
    <property type="match status" value="6"/>
</dbReference>